<dbReference type="AlphaFoldDB" id="A0AAW1JFS3"/>
<dbReference type="Proteomes" id="UP001458880">
    <property type="component" value="Unassembled WGS sequence"/>
</dbReference>
<accession>A0AAW1JFS3</accession>
<organism evidence="2 3">
    <name type="scientific">Popillia japonica</name>
    <name type="common">Japanese beetle</name>
    <dbReference type="NCBI Taxonomy" id="7064"/>
    <lineage>
        <taxon>Eukaryota</taxon>
        <taxon>Metazoa</taxon>
        <taxon>Ecdysozoa</taxon>
        <taxon>Arthropoda</taxon>
        <taxon>Hexapoda</taxon>
        <taxon>Insecta</taxon>
        <taxon>Pterygota</taxon>
        <taxon>Neoptera</taxon>
        <taxon>Endopterygota</taxon>
        <taxon>Coleoptera</taxon>
        <taxon>Polyphaga</taxon>
        <taxon>Scarabaeiformia</taxon>
        <taxon>Scarabaeidae</taxon>
        <taxon>Rutelinae</taxon>
        <taxon>Popillia</taxon>
    </lineage>
</organism>
<keyword evidence="3" id="KW-1185">Reference proteome</keyword>
<reference evidence="2 3" key="1">
    <citation type="journal article" date="2024" name="BMC Genomics">
        <title>De novo assembly and annotation of Popillia japonica's genome with initial clues to its potential as an invasive pest.</title>
        <authorList>
            <person name="Cucini C."/>
            <person name="Boschi S."/>
            <person name="Funari R."/>
            <person name="Cardaioli E."/>
            <person name="Iannotti N."/>
            <person name="Marturano G."/>
            <person name="Paoli F."/>
            <person name="Bruttini M."/>
            <person name="Carapelli A."/>
            <person name="Frati F."/>
            <person name="Nardi F."/>
        </authorList>
    </citation>
    <scope>NUCLEOTIDE SEQUENCE [LARGE SCALE GENOMIC DNA]</scope>
    <source>
        <strain evidence="2">DMR45628</strain>
    </source>
</reference>
<name>A0AAW1JFS3_POPJA</name>
<keyword evidence="1" id="KW-0732">Signal</keyword>
<evidence type="ECO:0000256" key="1">
    <source>
        <dbReference type="SAM" id="SignalP"/>
    </source>
</evidence>
<sequence length="306" mass="35779">MFIFMCFITLVRVDFVYLQQNTTSKQCALPRLRSNPLPSFLQDNKPANWIKILDIVPRLRSNPLPSFLQDNKPANWIKILDIVSTIGTPLHDWRESNQICIRGDNTITTRHSIHCFKVEQISRTTENLYDIYREADDFDTIPNLNRLDDLSKSVDHFETIDYYLLLKIVVLTPDEIPAEEFVHFMNVVRNVVHSKFGSHKLFIILNKLTSILYNIRKDFQIINPDFVLTLWHPFRSNVSGFALYDNQNQTSLIVRPIFRNQSTHDIDKTSIRMAGIIPDELLEGITKKMPSIRPQLEWLGLYLTNY</sequence>
<comment type="caution">
    <text evidence="2">The sequence shown here is derived from an EMBL/GenBank/DDBJ whole genome shotgun (WGS) entry which is preliminary data.</text>
</comment>
<evidence type="ECO:0000313" key="2">
    <source>
        <dbReference type="EMBL" id="KAK9702083.1"/>
    </source>
</evidence>
<feature type="signal peptide" evidence="1">
    <location>
        <begin position="1"/>
        <end position="18"/>
    </location>
</feature>
<feature type="chain" id="PRO_5043833609" evidence="1">
    <location>
        <begin position="19"/>
        <end position="306"/>
    </location>
</feature>
<protein>
    <submittedName>
        <fullName evidence="2">Uncharacterized protein</fullName>
    </submittedName>
</protein>
<proteinExistence type="predicted"/>
<dbReference type="EMBL" id="JASPKY010000400">
    <property type="protein sequence ID" value="KAK9702083.1"/>
    <property type="molecule type" value="Genomic_DNA"/>
</dbReference>
<gene>
    <name evidence="2" type="ORF">QE152_g30163</name>
</gene>
<evidence type="ECO:0000313" key="3">
    <source>
        <dbReference type="Proteomes" id="UP001458880"/>
    </source>
</evidence>